<dbReference type="SUPFAM" id="SSF54928">
    <property type="entry name" value="RNA-binding domain, RBD"/>
    <property type="match status" value="1"/>
</dbReference>
<organism evidence="7 8">
    <name type="scientific">Accipiter nisus</name>
    <name type="common">Eurasian sparrowhawk</name>
    <dbReference type="NCBI Taxonomy" id="211598"/>
    <lineage>
        <taxon>Eukaryota</taxon>
        <taxon>Metazoa</taxon>
        <taxon>Chordata</taxon>
        <taxon>Craniata</taxon>
        <taxon>Vertebrata</taxon>
        <taxon>Euteleostomi</taxon>
        <taxon>Archelosauria</taxon>
        <taxon>Archosauria</taxon>
        <taxon>Dinosauria</taxon>
        <taxon>Saurischia</taxon>
        <taxon>Theropoda</taxon>
        <taxon>Coelurosauria</taxon>
        <taxon>Aves</taxon>
        <taxon>Neognathae</taxon>
        <taxon>Neoaves</taxon>
        <taxon>Telluraves</taxon>
        <taxon>Accipitrimorphae</taxon>
        <taxon>Accipitriformes</taxon>
        <taxon>Accipitridae</taxon>
        <taxon>Accipitrinae</taxon>
        <taxon>Accipiter</taxon>
    </lineage>
</organism>
<dbReference type="GO" id="GO:0003724">
    <property type="term" value="F:RNA helicase activity"/>
    <property type="evidence" value="ECO:0007669"/>
    <property type="project" value="UniProtKB-EC"/>
</dbReference>
<dbReference type="FunFam" id="2.30.30.140:FF:000073">
    <property type="entry name" value="ATP-dependent RNA helicase TDRD9"/>
    <property type="match status" value="1"/>
</dbReference>
<proteinExistence type="predicted"/>
<dbReference type="SUPFAM" id="SSF63748">
    <property type="entry name" value="Tudor/PWWP/MBT"/>
    <property type="match status" value="1"/>
</dbReference>
<dbReference type="FunFam" id="1.20.120.1080:FF:000081">
    <property type="entry name" value="Tudor domain containing 9"/>
    <property type="match status" value="1"/>
</dbReference>
<reference evidence="7" key="2">
    <citation type="submission" date="2025-09" db="UniProtKB">
        <authorList>
            <consortium name="Ensembl"/>
        </authorList>
    </citation>
    <scope>IDENTIFICATION</scope>
</reference>
<comment type="catalytic activity">
    <reaction evidence="5">
        <text>ATP + H2O = ADP + phosphate + H(+)</text>
        <dbReference type="Rhea" id="RHEA:13065"/>
        <dbReference type="ChEBI" id="CHEBI:15377"/>
        <dbReference type="ChEBI" id="CHEBI:15378"/>
        <dbReference type="ChEBI" id="CHEBI:30616"/>
        <dbReference type="ChEBI" id="CHEBI:43474"/>
        <dbReference type="ChEBI" id="CHEBI:456216"/>
        <dbReference type="EC" id="3.6.4.13"/>
    </reaction>
</comment>
<dbReference type="PANTHER" id="PTHR18934:SF113">
    <property type="entry name" value="ATP-DEPENDENT RNA HELICASE TDRD9"/>
    <property type="match status" value="1"/>
</dbReference>
<dbReference type="FunFam" id="2.40.50.90:FF:000016">
    <property type="entry name" value="Tudor domain containing 9"/>
    <property type="match status" value="1"/>
</dbReference>
<evidence type="ECO:0000256" key="3">
    <source>
        <dbReference type="ARBA" id="ARBA00022801"/>
    </source>
</evidence>
<dbReference type="Gene3D" id="2.30.30.140">
    <property type="match status" value="1"/>
</dbReference>
<evidence type="ECO:0000313" key="7">
    <source>
        <dbReference type="Ensembl" id="ENSANIP00000014237.1"/>
    </source>
</evidence>
<dbReference type="GO" id="GO:0016787">
    <property type="term" value="F:hydrolase activity"/>
    <property type="evidence" value="ECO:0007669"/>
    <property type="project" value="UniProtKB-KW"/>
</dbReference>
<dbReference type="PROSITE" id="PS50304">
    <property type="entry name" value="TUDOR"/>
    <property type="match status" value="1"/>
</dbReference>
<dbReference type="Gene3D" id="2.40.50.90">
    <property type="match status" value="1"/>
</dbReference>
<evidence type="ECO:0000256" key="1">
    <source>
        <dbReference type="ARBA" id="ARBA00012552"/>
    </source>
</evidence>
<dbReference type="InterPro" id="IPR002999">
    <property type="entry name" value="Tudor"/>
</dbReference>
<evidence type="ECO:0000256" key="4">
    <source>
        <dbReference type="ARBA" id="ARBA00022806"/>
    </source>
</evidence>
<dbReference type="Proteomes" id="UP000694541">
    <property type="component" value="Unplaced"/>
</dbReference>
<dbReference type="SMART" id="SM00333">
    <property type="entry name" value="TUDOR"/>
    <property type="match status" value="1"/>
</dbReference>
<dbReference type="InterPro" id="IPR047384">
    <property type="entry name" value="Tudor_TDRD9"/>
</dbReference>
<dbReference type="InterPro" id="IPR035979">
    <property type="entry name" value="RBD_domain_sf"/>
</dbReference>
<dbReference type="PANTHER" id="PTHR18934">
    <property type="entry name" value="ATP-DEPENDENT RNA HELICASE"/>
    <property type="match status" value="1"/>
</dbReference>
<keyword evidence="4" id="KW-0347">Helicase</keyword>
<sequence length="661" mass="75324">TISRSSILYSRPGLVMRRAGRVSKGYCYRLVHKDFWTDFIPEESVPEMLRCPLGTTVLKIKKLDMGGPKALLATALSPPDVGDIERTIFQLKELGALTTGVQTEDDPHDGELTFLGRVLAQLPVDLHLGKLIVLGHVFGCLEECLIIAAALSLQNFFAVPFKQHVDGYRNKLFFAGNSKSDCIAIVNAFKTFTNRFYFNLGTVLICLICNLEFKFQVAQLFHNLEKRVRAFNMCVNAQPSAMDQERVYKQRFILQVVIAGAFYPNYFTFGKCDEEIAVRDLAGKDPKTTVMLKNIPPYGYLYHKQLQSLFRQCGQVKSIAYDGSKAFVEFSRNPMEGFKILPAVYLSVKMSQLKIPLLLNVHFPGDIEKQLQGYLASLFHILFRVNVDCQKQTVEPVEISFGTLQQSKMIPNHVLSIKITEIVEVGHFWGYRIDEKNRTVLQALTAEINYQNLMDLPVSPHPGLVCLAPFTHAENGEYYRARILYVCGDFAEVFFVDYGNRSKVPLKKLKEIPSCLRELPFQALEFKMCKMRPSAKSLVCGEWWSYSASQRFASLVNGYTLLVKVYSLVHSVLHVDVFRYSRCKKLVNIRDVLIEECYAELAEESYESQQSHDLLKGLFLDQVKKEEKMPVSSREEEKHLIERLLNCFSDNKADVPTHKVT</sequence>
<dbReference type="SUPFAM" id="SSF52540">
    <property type="entry name" value="P-loop containing nucleoside triphosphate hydrolases"/>
    <property type="match status" value="1"/>
</dbReference>
<dbReference type="Gene3D" id="1.20.120.1080">
    <property type="match status" value="1"/>
</dbReference>
<keyword evidence="2" id="KW-0963">Cytoplasm</keyword>
<protein>
    <recommendedName>
        <fullName evidence="1">RNA helicase</fullName>
        <ecNumber evidence="1">3.6.4.13</ecNumber>
    </recommendedName>
</protein>
<keyword evidence="4" id="KW-0067">ATP-binding</keyword>
<name>A0A8B9MU85_9AVES</name>
<evidence type="ECO:0000256" key="2">
    <source>
        <dbReference type="ARBA" id="ARBA00022490"/>
    </source>
</evidence>
<evidence type="ECO:0000259" key="6">
    <source>
        <dbReference type="PROSITE" id="PS50304"/>
    </source>
</evidence>
<dbReference type="EC" id="3.6.4.13" evidence="1"/>
<keyword evidence="8" id="KW-1185">Reference proteome</keyword>
<evidence type="ECO:0000256" key="5">
    <source>
        <dbReference type="ARBA" id="ARBA00047984"/>
    </source>
</evidence>
<dbReference type="AlphaFoldDB" id="A0A8B9MU85"/>
<dbReference type="CDD" id="cd20431">
    <property type="entry name" value="Tudor_TDRD9"/>
    <property type="match status" value="1"/>
</dbReference>
<dbReference type="InterPro" id="IPR035437">
    <property type="entry name" value="SNase_OB-fold_sf"/>
</dbReference>
<keyword evidence="3" id="KW-0378">Hydrolase</keyword>
<dbReference type="InterPro" id="IPR027417">
    <property type="entry name" value="P-loop_NTPase"/>
</dbReference>
<dbReference type="Pfam" id="PF00567">
    <property type="entry name" value="TUDOR"/>
    <property type="match status" value="1"/>
</dbReference>
<dbReference type="InterPro" id="IPR007502">
    <property type="entry name" value="Helicase-assoc_dom"/>
</dbReference>
<reference evidence="7" key="1">
    <citation type="submission" date="2025-08" db="UniProtKB">
        <authorList>
            <consortium name="Ensembl"/>
        </authorList>
    </citation>
    <scope>IDENTIFICATION</scope>
</reference>
<evidence type="ECO:0000313" key="8">
    <source>
        <dbReference type="Proteomes" id="UP000694541"/>
    </source>
</evidence>
<dbReference type="GO" id="GO:0003723">
    <property type="term" value="F:RNA binding"/>
    <property type="evidence" value="ECO:0007669"/>
    <property type="project" value="TreeGrafter"/>
</dbReference>
<dbReference type="SMART" id="SM00847">
    <property type="entry name" value="HA2"/>
    <property type="match status" value="1"/>
</dbReference>
<dbReference type="Ensembl" id="ENSANIT00000014727.1">
    <property type="protein sequence ID" value="ENSANIP00000014237.1"/>
    <property type="gene ID" value="ENSANIG00000009630.1"/>
</dbReference>
<keyword evidence="4" id="KW-0547">Nucleotide-binding</keyword>
<accession>A0A8B9MU85</accession>
<dbReference type="Pfam" id="PF21010">
    <property type="entry name" value="HA2_C"/>
    <property type="match status" value="1"/>
</dbReference>
<feature type="domain" description="Tudor" evidence="6">
    <location>
        <begin position="459"/>
        <end position="519"/>
    </location>
</feature>